<dbReference type="PANTHER" id="PTHR42341">
    <property type="entry name" value="HYDROPHOBIN"/>
    <property type="match status" value="1"/>
</dbReference>
<comment type="similarity">
    <text evidence="2">Belongs to the cerato-ulmin hydrophobin family.</text>
</comment>
<protein>
    <submittedName>
        <fullName evidence="5">Hydrophobin 5</fullName>
    </submittedName>
</protein>
<organism evidence="5 6">
    <name type="scientific">Tolypocladium paradoxum</name>
    <dbReference type="NCBI Taxonomy" id="94208"/>
    <lineage>
        <taxon>Eukaryota</taxon>
        <taxon>Fungi</taxon>
        <taxon>Dikarya</taxon>
        <taxon>Ascomycota</taxon>
        <taxon>Pezizomycotina</taxon>
        <taxon>Sordariomycetes</taxon>
        <taxon>Hypocreomycetidae</taxon>
        <taxon>Hypocreales</taxon>
        <taxon>Ophiocordycipitaceae</taxon>
        <taxon>Tolypocladium</taxon>
    </lineage>
</organism>
<dbReference type="CDD" id="cd23508">
    <property type="entry name" value="hydrophobin_II"/>
    <property type="match status" value="1"/>
</dbReference>
<keyword evidence="4" id="KW-1133">Transmembrane helix</keyword>
<evidence type="ECO:0000313" key="6">
    <source>
        <dbReference type="Proteomes" id="UP000237481"/>
    </source>
</evidence>
<evidence type="ECO:0000256" key="3">
    <source>
        <dbReference type="ARBA" id="ARBA00023157"/>
    </source>
</evidence>
<evidence type="ECO:0000313" key="5">
    <source>
        <dbReference type="EMBL" id="POR38420.1"/>
    </source>
</evidence>
<dbReference type="PANTHER" id="PTHR42341:SF1">
    <property type="entry name" value="HYDROPHOBIN"/>
    <property type="match status" value="1"/>
</dbReference>
<dbReference type="Pfam" id="PF06766">
    <property type="entry name" value="Hydrophobin_2"/>
    <property type="match status" value="1"/>
</dbReference>
<evidence type="ECO:0000256" key="4">
    <source>
        <dbReference type="SAM" id="Phobius"/>
    </source>
</evidence>
<dbReference type="OrthoDB" id="4500971at2759"/>
<keyword evidence="6" id="KW-1185">Reference proteome</keyword>
<dbReference type="EMBL" id="PKSG01000140">
    <property type="protein sequence ID" value="POR38420.1"/>
    <property type="molecule type" value="Genomic_DNA"/>
</dbReference>
<sequence length="124" mass="13230">MTVTSPASQDFASPRAFDTDTVPLFHHQPTDNMKFWEFCVATILAAAAAGVAFAGPSVCRGIYGSAKCCDADDYGVATRNCKTVPRRPRNPADFRAMCASGGMTPWCCVLPVPGRVLCKKPKGV</sequence>
<evidence type="ECO:0000256" key="1">
    <source>
        <dbReference type="ARBA" id="ARBA00004196"/>
    </source>
</evidence>
<comment type="caution">
    <text evidence="5">The sequence shown here is derived from an EMBL/GenBank/DDBJ whole genome shotgun (WGS) entry which is preliminary data.</text>
</comment>
<keyword evidence="4" id="KW-0472">Membrane</keyword>
<evidence type="ECO:0000256" key="2">
    <source>
        <dbReference type="ARBA" id="ARBA00009576"/>
    </source>
</evidence>
<dbReference type="Proteomes" id="UP000237481">
    <property type="component" value="Unassembled WGS sequence"/>
</dbReference>
<feature type="transmembrane region" description="Helical" evidence="4">
    <location>
        <begin position="35"/>
        <end position="55"/>
    </location>
</feature>
<keyword evidence="4" id="KW-0812">Transmembrane</keyword>
<dbReference type="InterPro" id="IPR010636">
    <property type="entry name" value="Class_II_hydrophobin"/>
</dbReference>
<dbReference type="STRING" id="94208.A0A2S4L7L2"/>
<comment type="subcellular location">
    <subcellularLocation>
        <location evidence="1">Cell envelope</location>
    </subcellularLocation>
</comment>
<accession>A0A2S4L7L2</accession>
<proteinExistence type="inferred from homology"/>
<reference evidence="5 6" key="1">
    <citation type="submission" date="2018-01" db="EMBL/GenBank/DDBJ databases">
        <title>Harnessing the power of phylogenomics to disentangle the directionality and signatures of interkingdom host jumping in the parasitic fungal genus Tolypocladium.</title>
        <authorList>
            <person name="Quandt C.A."/>
            <person name="Patterson W."/>
            <person name="Spatafora J.W."/>
        </authorList>
    </citation>
    <scope>NUCLEOTIDE SEQUENCE [LARGE SCALE GENOMIC DNA]</scope>
    <source>
        <strain evidence="5 6">NRBC 100945</strain>
    </source>
</reference>
<dbReference type="GO" id="GO:0005576">
    <property type="term" value="C:extracellular region"/>
    <property type="evidence" value="ECO:0007669"/>
    <property type="project" value="InterPro"/>
</dbReference>
<name>A0A2S4L7L2_9HYPO</name>
<dbReference type="SUPFAM" id="SSF101751">
    <property type="entry name" value="Hydrophobin II, HfbII"/>
    <property type="match status" value="1"/>
</dbReference>
<gene>
    <name evidence="5" type="ORF">TPAR_01379</name>
</gene>
<dbReference type="Gene3D" id="3.20.120.10">
    <property type="entry name" value="Hydrophobin"/>
    <property type="match status" value="1"/>
</dbReference>
<dbReference type="AlphaFoldDB" id="A0A2S4L7L2"/>
<keyword evidence="3" id="KW-1015">Disulfide bond</keyword>
<dbReference type="InterPro" id="IPR036686">
    <property type="entry name" value="Class_II_Hydrophobin_sf"/>
</dbReference>